<name>A0A7X1E192_9PSED</name>
<dbReference type="EMBL" id="JAAXCY010000007">
    <property type="protein sequence ID" value="MBC2408100.1"/>
    <property type="molecule type" value="Genomic_DNA"/>
</dbReference>
<dbReference type="Proteomes" id="UP000534677">
    <property type="component" value="Unassembled WGS sequence"/>
</dbReference>
<sequence length="273" mass="29995">MHKKHTQKPIDGFAKYRARHYRGAHHTLLLLPPAKRRALRRNLIFIGLTLALVLVTAVLSKAYAAGGAYVVDDGAVNDPGECNVDAWYTANRHQGNINNQTLNPACTFSALPSVQWSAALSRASNAGDAETQVSPQIKAQVWSQQDVGLQLAVSATSHFALDREHAFDGADFNVPLTWQPVEALRLNFNGGWTHAYNGGEQNHRLTWGTGFEYQLIDALTLIGERYGQEGGDQAWQAGPRLHVGKFVDVDLVVGQSLNGDRKQWLTTGATLRF</sequence>
<dbReference type="AlphaFoldDB" id="A0A7X1E192"/>
<dbReference type="InterPro" id="IPR016934">
    <property type="entry name" value="UCP029691"/>
</dbReference>
<keyword evidence="1" id="KW-0812">Transmembrane</keyword>
<evidence type="ECO:0000256" key="1">
    <source>
        <dbReference type="SAM" id="Phobius"/>
    </source>
</evidence>
<gene>
    <name evidence="2" type="ORF">HF209_07940</name>
    <name evidence="3" type="ORF">HF257_18990</name>
</gene>
<dbReference type="Proteomes" id="UP000520513">
    <property type="component" value="Unassembled WGS sequence"/>
</dbReference>
<proteinExistence type="predicted"/>
<accession>A0A7X1E192</accession>
<keyword evidence="1" id="KW-1133">Transmembrane helix</keyword>
<dbReference type="RefSeq" id="WP_185705952.1">
    <property type="nucleotide sequence ID" value="NZ_JAAXCY010000007.1"/>
</dbReference>
<comment type="caution">
    <text evidence="3">The sequence shown here is derived from an EMBL/GenBank/DDBJ whole genome shotgun (WGS) entry which is preliminary data.</text>
</comment>
<evidence type="ECO:0000313" key="2">
    <source>
        <dbReference type="EMBL" id="MBC2380872.1"/>
    </source>
</evidence>
<evidence type="ECO:0000313" key="4">
    <source>
        <dbReference type="Proteomes" id="UP000520513"/>
    </source>
</evidence>
<organism evidence="3 4">
    <name type="scientific">Pseudomonas cremoris</name>
    <dbReference type="NCBI Taxonomy" id="2724178"/>
    <lineage>
        <taxon>Bacteria</taxon>
        <taxon>Pseudomonadati</taxon>
        <taxon>Pseudomonadota</taxon>
        <taxon>Gammaproteobacteria</taxon>
        <taxon>Pseudomonadales</taxon>
        <taxon>Pseudomonadaceae</taxon>
        <taxon>Pseudomonas</taxon>
    </lineage>
</organism>
<evidence type="ECO:0000313" key="5">
    <source>
        <dbReference type="Proteomes" id="UP000534677"/>
    </source>
</evidence>
<dbReference type="PIRSF" id="PIRSF029691">
    <property type="entry name" value="UCP029691"/>
    <property type="match status" value="1"/>
</dbReference>
<keyword evidence="5" id="KW-1185">Reference proteome</keyword>
<reference evidence="4 5" key="1">
    <citation type="submission" date="2020-04" db="EMBL/GenBank/DDBJ databases">
        <title>Pseudomonas crami sp. nov., a novel proteolytic bacterial species isolated from cream.</title>
        <authorList>
            <person name="Hofmann K."/>
            <person name="Woller A."/>
            <person name="Huptas C."/>
            <person name="Wenning M."/>
            <person name="Scherer S."/>
            <person name="Doll E.V."/>
        </authorList>
    </citation>
    <scope>NUCLEOTIDE SEQUENCE [LARGE SCALE GENOMIC DNA]</scope>
    <source>
        <strain evidence="2 5">WS 5096</strain>
        <strain evidence="3 4">WS 5106</strain>
    </source>
</reference>
<keyword evidence="1" id="KW-0472">Membrane</keyword>
<dbReference type="EMBL" id="JAAXCZ010000003">
    <property type="protein sequence ID" value="MBC2380872.1"/>
    <property type="molecule type" value="Genomic_DNA"/>
</dbReference>
<feature type="transmembrane region" description="Helical" evidence="1">
    <location>
        <begin position="43"/>
        <end position="64"/>
    </location>
</feature>
<evidence type="ECO:0000313" key="3">
    <source>
        <dbReference type="EMBL" id="MBC2408100.1"/>
    </source>
</evidence>
<protein>
    <submittedName>
        <fullName evidence="3">Uncharacterized protein</fullName>
    </submittedName>
</protein>